<evidence type="ECO:0000256" key="1">
    <source>
        <dbReference type="SAM" id="MobiDB-lite"/>
    </source>
</evidence>
<dbReference type="Proteomes" id="UP001321473">
    <property type="component" value="Unassembled WGS sequence"/>
</dbReference>
<comment type="caution">
    <text evidence="2">The sequence shown here is derived from an EMBL/GenBank/DDBJ whole genome shotgun (WGS) entry which is preliminary data.</text>
</comment>
<evidence type="ECO:0000313" key="2">
    <source>
        <dbReference type="EMBL" id="KAK8784033.1"/>
    </source>
</evidence>
<organism evidence="2 3">
    <name type="scientific">Amblyomma americanum</name>
    <name type="common">Lone star tick</name>
    <dbReference type="NCBI Taxonomy" id="6943"/>
    <lineage>
        <taxon>Eukaryota</taxon>
        <taxon>Metazoa</taxon>
        <taxon>Ecdysozoa</taxon>
        <taxon>Arthropoda</taxon>
        <taxon>Chelicerata</taxon>
        <taxon>Arachnida</taxon>
        <taxon>Acari</taxon>
        <taxon>Parasitiformes</taxon>
        <taxon>Ixodida</taxon>
        <taxon>Ixodoidea</taxon>
        <taxon>Ixodidae</taxon>
        <taxon>Amblyomminae</taxon>
        <taxon>Amblyomma</taxon>
    </lineage>
</organism>
<gene>
    <name evidence="2" type="ORF">V5799_009610</name>
</gene>
<feature type="compositionally biased region" description="Pro residues" evidence="1">
    <location>
        <begin position="27"/>
        <end position="42"/>
    </location>
</feature>
<feature type="region of interest" description="Disordered" evidence="1">
    <location>
        <begin position="1"/>
        <end position="43"/>
    </location>
</feature>
<reference evidence="2 3" key="1">
    <citation type="journal article" date="2023" name="Arcadia Sci">
        <title>De novo assembly of a long-read Amblyomma americanum tick genome.</title>
        <authorList>
            <person name="Chou S."/>
            <person name="Poskanzer K.E."/>
            <person name="Rollins M."/>
            <person name="Thuy-Boun P.S."/>
        </authorList>
    </citation>
    <scope>NUCLEOTIDE SEQUENCE [LARGE SCALE GENOMIC DNA]</scope>
    <source>
        <strain evidence="2">F_SG_1</strain>
        <tissue evidence="2">Salivary glands</tissue>
    </source>
</reference>
<accession>A0AAQ4FB76</accession>
<protein>
    <submittedName>
        <fullName evidence="2">Uncharacterized protein</fullName>
    </submittedName>
</protein>
<dbReference type="AlphaFoldDB" id="A0AAQ4FB76"/>
<evidence type="ECO:0000313" key="3">
    <source>
        <dbReference type="Proteomes" id="UP001321473"/>
    </source>
</evidence>
<dbReference type="EMBL" id="JARKHS020004908">
    <property type="protein sequence ID" value="KAK8784033.1"/>
    <property type="molecule type" value="Genomic_DNA"/>
</dbReference>
<feature type="compositionally biased region" description="Basic and acidic residues" evidence="1">
    <location>
        <begin position="1"/>
        <end position="14"/>
    </location>
</feature>
<keyword evidence="3" id="KW-1185">Reference proteome</keyword>
<sequence length="102" mass="10665">MSSKADDFKEDLRGRGSVAHGNRRLPLSPPIPHSPPPPPLPLRPLSAFTGQVFLVARNAADCAASSTTTTKADVAARDAAGPVSYAYCVREHTVASAFPQGP</sequence>
<name>A0AAQ4FB76_AMBAM</name>
<proteinExistence type="predicted"/>